<keyword evidence="1" id="KW-0812">Transmembrane</keyword>
<dbReference type="EMBL" id="BLIP01000001">
    <property type="protein sequence ID" value="GFE23553.1"/>
    <property type="molecule type" value="Genomic_DNA"/>
</dbReference>
<organism evidence="3 4">
    <name type="scientific">Streptomyces nigrescens</name>
    <dbReference type="NCBI Taxonomy" id="1920"/>
    <lineage>
        <taxon>Bacteria</taxon>
        <taxon>Bacillati</taxon>
        <taxon>Actinomycetota</taxon>
        <taxon>Actinomycetes</taxon>
        <taxon>Kitasatosporales</taxon>
        <taxon>Streptomycetaceae</taxon>
        <taxon>Streptomyces</taxon>
    </lineage>
</organism>
<dbReference type="Pfam" id="PF04892">
    <property type="entry name" value="VanZ"/>
    <property type="match status" value="1"/>
</dbReference>
<dbReference type="AlphaFoldDB" id="A0A640TI87"/>
<dbReference type="InterPro" id="IPR053150">
    <property type="entry name" value="Teicoplanin_resist-assoc"/>
</dbReference>
<evidence type="ECO:0000313" key="3">
    <source>
        <dbReference type="EMBL" id="GFE23553.1"/>
    </source>
</evidence>
<keyword evidence="1" id="KW-0472">Membrane</keyword>
<protein>
    <recommendedName>
        <fullName evidence="2">VanZ-like domain-containing protein</fullName>
    </recommendedName>
</protein>
<dbReference type="Proteomes" id="UP000429552">
    <property type="component" value="Unassembled WGS sequence"/>
</dbReference>
<feature type="transmembrane region" description="Helical" evidence="1">
    <location>
        <begin position="140"/>
        <end position="157"/>
    </location>
</feature>
<gene>
    <name evidence="3" type="ORF">Sliba_40060</name>
</gene>
<comment type="caution">
    <text evidence="3">The sequence shown here is derived from an EMBL/GenBank/DDBJ whole genome shotgun (WGS) entry which is preliminary data.</text>
</comment>
<name>A0A640TI87_STRNI</name>
<evidence type="ECO:0000256" key="1">
    <source>
        <dbReference type="SAM" id="Phobius"/>
    </source>
</evidence>
<sequence length="246" mass="25946">MSREWTEQGRRSCPAPLLCAVTPGGGPRTGSFRMIRGAPGNRKFLGRTARHAHRGVLMARTRGGDEAAWSPVSARAPLAVRILLLVLAFAAMVAFAAALARVTLTPSAASVPLTHPNLRPGDSIRGYLGQPHLADTVKQLGGNVVLGVPFGVLLPVLEPRARGLLRVGAATTLVMLLVELVQGALITGRAFDIDDVILNCAGALIGYLLLGRWLGRAVHPRRRHWWHRLSGKGTAGPAKASGTGPG</sequence>
<proteinExistence type="predicted"/>
<feature type="domain" description="VanZ-like" evidence="2">
    <location>
        <begin position="93"/>
        <end position="210"/>
    </location>
</feature>
<accession>A0A640TI87</accession>
<dbReference type="PANTHER" id="PTHR36834">
    <property type="entry name" value="MEMBRANE PROTEIN-RELATED"/>
    <property type="match status" value="1"/>
</dbReference>
<reference evidence="3 4" key="1">
    <citation type="submission" date="2019-12" db="EMBL/GenBank/DDBJ databases">
        <title>Whole genome shotgun sequence of Streptomyces libani subsp. libani NBRC 13452.</title>
        <authorList>
            <person name="Ichikawa N."/>
            <person name="Kimura A."/>
            <person name="Kitahashi Y."/>
            <person name="Komaki H."/>
            <person name="Tamura T."/>
        </authorList>
    </citation>
    <scope>NUCLEOTIDE SEQUENCE [LARGE SCALE GENOMIC DNA]</scope>
    <source>
        <strain evidence="3 4">NBRC 13452</strain>
    </source>
</reference>
<dbReference type="InterPro" id="IPR006976">
    <property type="entry name" value="VanZ-like"/>
</dbReference>
<feature type="transmembrane region" description="Helical" evidence="1">
    <location>
        <begin position="196"/>
        <end position="215"/>
    </location>
</feature>
<feature type="transmembrane region" description="Helical" evidence="1">
    <location>
        <begin position="78"/>
        <end position="100"/>
    </location>
</feature>
<evidence type="ECO:0000259" key="2">
    <source>
        <dbReference type="Pfam" id="PF04892"/>
    </source>
</evidence>
<feature type="transmembrane region" description="Helical" evidence="1">
    <location>
        <begin position="164"/>
        <end position="184"/>
    </location>
</feature>
<keyword evidence="1" id="KW-1133">Transmembrane helix</keyword>
<evidence type="ECO:0000313" key="4">
    <source>
        <dbReference type="Proteomes" id="UP000429552"/>
    </source>
</evidence>
<dbReference type="PANTHER" id="PTHR36834:SF1">
    <property type="entry name" value="INTEGRAL MEMBRANE PROTEIN"/>
    <property type="match status" value="1"/>
</dbReference>